<feature type="compositionally biased region" description="Basic and acidic residues" evidence="2">
    <location>
        <begin position="926"/>
        <end position="944"/>
    </location>
</feature>
<feature type="compositionally biased region" description="Polar residues" evidence="2">
    <location>
        <begin position="1280"/>
        <end position="1296"/>
    </location>
</feature>
<dbReference type="Pfam" id="PF14543">
    <property type="entry name" value="TAXi_N"/>
    <property type="match status" value="1"/>
</dbReference>
<feature type="region of interest" description="Disordered" evidence="2">
    <location>
        <begin position="1773"/>
        <end position="1817"/>
    </location>
</feature>
<feature type="region of interest" description="Disordered" evidence="2">
    <location>
        <begin position="414"/>
        <end position="441"/>
    </location>
</feature>
<feature type="region of interest" description="Disordered" evidence="2">
    <location>
        <begin position="1"/>
        <end position="21"/>
    </location>
</feature>
<dbReference type="PANTHER" id="PTHR48429:SF1">
    <property type="entry name" value="AGENET DOMAIN-CONTAINING PROTEIN"/>
    <property type="match status" value="1"/>
</dbReference>
<dbReference type="PANTHER" id="PTHR48429">
    <property type="entry name" value="AGENET DOMAIN-CONTAINING PROTEIN"/>
    <property type="match status" value="1"/>
</dbReference>
<gene>
    <name evidence="4" type="ORF">SAY87_000055</name>
</gene>
<dbReference type="EMBL" id="JAXIOK010000023">
    <property type="protein sequence ID" value="KAK4742054.1"/>
    <property type="molecule type" value="Genomic_DNA"/>
</dbReference>
<comment type="caution">
    <text evidence="4">The sequence shown here is derived from an EMBL/GenBank/DDBJ whole genome shotgun (WGS) entry which is preliminary data.</text>
</comment>
<dbReference type="Pfam" id="PF00635">
    <property type="entry name" value="Motile_Sperm"/>
    <property type="match status" value="1"/>
</dbReference>
<evidence type="ECO:0000313" key="5">
    <source>
        <dbReference type="Proteomes" id="UP001345219"/>
    </source>
</evidence>
<dbReference type="Gene3D" id="2.60.40.10">
    <property type="entry name" value="Immunoglobulins"/>
    <property type="match status" value="1"/>
</dbReference>
<sequence length="2589" mass="279758">MDYDENDFQNQNHHIAGENNKFSPVLNPYPLPKFEFDDSLQGHVRFDSLVESEVFLGIESSEDNRWIEDFSRGSCGIDFSKSAAEPCSISRCNNVWSEATSSESVEMLLKSVGQEETIPRKHITEVSDAFDDLGCSTKRMEPTDCREAMFPEIHDVGGLQPSVSPKDSSSLQNDIQTNQSQNEGCLQSNHVESIENVVANLDVDKDRNLELLAEGHLCDDQTCFDTSVRDVSNMGDDSAKSGAEEEVACSVVKVDDIIMDGDNFIIEDKLKSEEGPHPSDGASLNEEINLLQDSSLLGGELIVLENKNGMNNENCDCDKKQIVDSDEINQQKSDIHLFQSLNSHLEGPMHLCSSEGTIKEETTGRTVNDNDQACTYKVAPVNDASTSDQLSETVHMELPVVLGTNIEISSHQLEKVVSSQQNDGSCPKKDHAEERHTSADDQLIAKGLGEKCVPSSCTIDEKVSQGEDEDDDQLIAEERHTSADDQLIAEGLGEKCVPTSRTMYEKASRSEDDRGISCSSVFMQMDDVVADTIESSKIVVSLEKLNVQDQDLPPAQATATETEEVSRQVDAAIPESLSDHKEDSTVVLPDLRNENGTICIPTITDDHILVPSFSKPAIHDVVNDDHKAVDNLEESVLHPAQLEIEDHAEVEISKMDLRAQLSDSHVAVEHGSWSEPAQDFVAEKHASNEQSVGMAISESTSALKNGSPIGICESKTAEAIISLECVNALEVAENLVDVAGKVESCDEATVTLEKSRVSTAQEKCETESSVGNVSKAVESTLVLTGYLPVSRQILDVTEDGRDHCDVDDTILGTQIVDGNGSISVCEKEIGKCEIFTVQDVGVSGAVAQDGKDEPHVLCPKEINASKAEKSSTLQFMEACSASGSVLAGSEIQHIVNQVKHQIDNKENISSKATPDRKSRRPSTKSAGRESTKKGDLGKDAHPVKQSEQPGKSSDVPLVPSGIFQLQQNDMLHSRPKEGHGISPIGSALSTFASSLPDLNSSAFPFMVFQQPFNDQQQVQLRAQILVYGSLISRLVPEELHMLSAFGGSDDGRSMWEKAWQTCKAGVSSQTPDLVCSDTPTSYQSDMVSDPLSKQFKVCPSPYGQSSTIGTPTVGINPMVPLSSPLWSLPTPSLDVMQSKVMARSAVVDYQTVIPQQAPNQIQPVISYVGHGTTWMSQTPLCSPWGACPQTPAINTSIHFPSFSMEPVQLTPVMEPSLALCSGMKHAPPDPSAQIGVHDGATTVASPSLDLAKVIVQPDQPSSNPKSKKRKKGLPYEDLSRSTMGSQSHSGKSSVPASGSCLKATVAATAPDCCLSKSSTLEFDALASLTPTIFPVKEADPVKKKIVLSEEVNEVKKAKQQAENAAAAVCHSQEVWDDLDKKRISGSISVLEAQLSFAAVSVSAATAVAKAAAMAASLASNAALKAKAMADEALTDGCCCNSSTVLDSLKGDRGRNASSSIILAVKEASRRRVEAASAAALQAENLDMIVQAAELAAKAIFEAAKVVTIGDSSSLGKLAEACPEGFWELVQSSFDFSSRLQDANPVQGGNENVIAGSYGSEKILEGSPDDGEAFLNQNIPSSPSRDILTYPIENQYGLRSQNFVESRESKKAGGDNGIQKGTRVEVFKDGAWFSADVMSLENGKAYVHHTDLLSAEGSGRLKEWVEIEGIEDKAPKIRIPHPMTAVQFDGSRKRLRAAIGSFTCSVGDKVDVWIRNRWWEGVVSSKSERDGTSITVHLPAIGETSVVKTWQLRPSLIWKDGEWIEWSNKEDDRCHQMGDTPKGKRAKVGSSGKRAKAMDKATKTVEIPDPGKPEGSNILPLSAKEKVFDIGKSSMELGKPDSRKIVRSGLRKHSQGVIFGVPKPGKKRKFMEVSKQHVVDQSNKRAQVNNLVKKPNYMMPRGIGSRGLRNQKEDKISELKTKAPAAVESRGVSGRMAAKNGSKFLVSAFGDASVTDRPEKMKDSLGHVVKHNVVGNGSSASREVAIGGAISFSSGVPSDATVSRISAPKSDSVCKEKPASTCGNLVKLEEDELLNSISQVEPRRSNRQIQPTSRLLEGLQTSAFNLKVPFSLLDKGPRSARNGAKERSMCYLMMAGLLEILHRHQRDYKDGSPAPFSCILCESKPSPSPSPSPAILNTSNVSQVSCQSIPCSCGPLSPIILRPLRYGPLPPRVHRSLGVRLLLPSVLLRLRRRHHHRPPLPPLSPSPCRPQAWSCLVLHNFTFGCANSALGEPVSVAGFGRGTLSMPAQLSRLSPKLGNQFSYCLVSHSFDSDWVRLPSPLILGRYDSEQKKSSSKQDGGEFIYTRMLNNPKHPYFYCIGLDGISVGRKYIPAAPSQRVVDRRGDGGMVVIGSNSKEREIKLQTSSCIRQWRPQTMVQGSQISGEAQCLIIGLIATTEAQVSGRWPSSWGASSSFVPLLLNPTLTISISFPLQKGSTNEVVVKTTNPKKYCVRPNTGVVSPRSTCDVIVTMQAQKEAPPHMQCKDKFLMQSVRTSDGTTAKDISAEMPPSPVPEGSEEGSSPKGFASDNGNANGSDVASARVLILKLIEEKILAIQQSNRLRQELQMSATENACTDTKRPLGGARIEPTS</sequence>
<evidence type="ECO:0000256" key="2">
    <source>
        <dbReference type="SAM" id="MobiDB-lite"/>
    </source>
</evidence>
<dbReference type="Pfam" id="PF05641">
    <property type="entry name" value="Agenet"/>
    <property type="match status" value="1"/>
</dbReference>
<dbReference type="InterPro" id="IPR013783">
    <property type="entry name" value="Ig-like_fold"/>
</dbReference>
<dbReference type="SUPFAM" id="SSF49354">
    <property type="entry name" value="PapD-like"/>
    <property type="match status" value="1"/>
</dbReference>
<dbReference type="Proteomes" id="UP001345219">
    <property type="component" value="Chromosome 1"/>
</dbReference>
<feature type="region of interest" description="Disordered" evidence="2">
    <location>
        <begin position="2495"/>
        <end position="2532"/>
    </location>
</feature>
<feature type="compositionally biased region" description="Polar residues" evidence="2">
    <location>
        <begin position="414"/>
        <end position="424"/>
    </location>
</feature>
<feature type="compositionally biased region" description="Basic and acidic residues" evidence="2">
    <location>
        <begin position="902"/>
        <end position="916"/>
    </location>
</feature>
<dbReference type="InterPro" id="IPR055274">
    <property type="entry name" value="SWO1"/>
</dbReference>
<feature type="region of interest" description="Disordered" evidence="2">
    <location>
        <begin position="1254"/>
        <end position="1296"/>
    </location>
</feature>
<dbReference type="InterPro" id="IPR032861">
    <property type="entry name" value="TAXi_N"/>
</dbReference>
<organism evidence="4 5">
    <name type="scientific">Trapa incisa</name>
    <dbReference type="NCBI Taxonomy" id="236973"/>
    <lineage>
        <taxon>Eukaryota</taxon>
        <taxon>Viridiplantae</taxon>
        <taxon>Streptophyta</taxon>
        <taxon>Embryophyta</taxon>
        <taxon>Tracheophyta</taxon>
        <taxon>Spermatophyta</taxon>
        <taxon>Magnoliopsida</taxon>
        <taxon>eudicotyledons</taxon>
        <taxon>Gunneridae</taxon>
        <taxon>Pentapetalae</taxon>
        <taxon>rosids</taxon>
        <taxon>malvids</taxon>
        <taxon>Myrtales</taxon>
        <taxon>Lythraceae</taxon>
        <taxon>Trapa</taxon>
    </lineage>
</organism>
<proteinExistence type="inferred from homology"/>
<dbReference type="InterPro" id="IPR008395">
    <property type="entry name" value="Agenet-like_dom"/>
</dbReference>
<keyword evidence="5" id="KW-1185">Reference proteome</keyword>
<protein>
    <recommendedName>
        <fullName evidence="3">MSP domain-containing protein</fullName>
    </recommendedName>
</protein>
<dbReference type="InterPro" id="IPR000535">
    <property type="entry name" value="MSP_dom"/>
</dbReference>
<dbReference type="SUPFAM" id="SSF50630">
    <property type="entry name" value="Acid proteases"/>
    <property type="match status" value="1"/>
</dbReference>
<dbReference type="InterPro" id="IPR008962">
    <property type="entry name" value="PapD-like_sf"/>
</dbReference>
<evidence type="ECO:0000313" key="4">
    <source>
        <dbReference type="EMBL" id="KAK4742054.1"/>
    </source>
</evidence>
<feature type="region of interest" description="Disordered" evidence="2">
    <location>
        <begin position="2570"/>
        <end position="2589"/>
    </location>
</feature>
<dbReference type="InterPro" id="IPR014002">
    <property type="entry name" value="Agenet_dom_plant"/>
</dbReference>
<feature type="region of interest" description="Disordered" evidence="2">
    <location>
        <begin position="902"/>
        <end position="958"/>
    </location>
</feature>
<feature type="domain" description="MSP" evidence="3">
    <location>
        <begin position="2392"/>
        <end position="2525"/>
    </location>
</feature>
<dbReference type="SMART" id="SM00743">
    <property type="entry name" value="Agenet"/>
    <property type="match status" value="2"/>
</dbReference>
<evidence type="ECO:0000256" key="1">
    <source>
        <dbReference type="ARBA" id="ARBA00007447"/>
    </source>
</evidence>
<feature type="compositionally biased region" description="Basic and acidic residues" evidence="2">
    <location>
        <begin position="426"/>
        <end position="439"/>
    </location>
</feature>
<dbReference type="PROSITE" id="PS50202">
    <property type="entry name" value="MSP"/>
    <property type="match status" value="1"/>
</dbReference>
<dbReference type="CDD" id="cd20403">
    <property type="entry name" value="Tudor_Agenet_FMRP-like_rpt2"/>
    <property type="match status" value="1"/>
</dbReference>
<dbReference type="Gene3D" id="2.40.70.10">
    <property type="entry name" value="Acid Proteases"/>
    <property type="match status" value="2"/>
</dbReference>
<name>A0AAN7GI02_9MYRT</name>
<comment type="similarity">
    <text evidence="1">Belongs to the peptidase A1 family.</text>
</comment>
<accession>A0AAN7GI02</accession>
<evidence type="ECO:0000259" key="3">
    <source>
        <dbReference type="PROSITE" id="PS50202"/>
    </source>
</evidence>
<reference evidence="4 5" key="1">
    <citation type="journal article" date="2023" name="Hortic Res">
        <title>Pangenome of water caltrop reveals structural variations and asymmetric subgenome divergence after allopolyploidization.</title>
        <authorList>
            <person name="Zhang X."/>
            <person name="Chen Y."/>
            <person name="Wang L."/>
            <person name="Yuan Y."/>
            <person name="Fang M."/>
            <person name="Shi L."/>
            <person name="Lu R."/>
            <person name="Comes H.P."/>
            <person name="Ma Y."/>
            <person name="Chen Y."/>
            <person name="Huang G."/>
            <person name="Zhou Y."/>
            <person name="Zheng Z."/>
            <person name="Qiu Y."/>
        </authorList>
    </citation>
    <scope>NUCLEOTIDE SEQUENCE [LARGE SCALE GENOMIC DNA]</scope>
    <source>
        <tissue evidence="4">Roots</tissue>
    </source>
</reference>
<dbReference type="InterPro" id="IPR021109">
    <property type="entry name" value="Peptidase_aspartic_dom_sf"/>
</dbReference>